<organism evidence="3 4">
    <name type="scientific">Symbiodinium microadriaticum</name>
    <name type="common">Dinoflagellate</name>
    <name type="synonym">Zooxanthella microadriatica</name>
    <dbReference type="NCBI Taxonomy" id="2951"/>
    <lineage>
        <taxon>Eukaryota</taxon>
        <taxon>Sar</taxon>
        <taxon>Alveolata</taxon>
        <taxon>Dinophyceae</taxon>
        <taxon>Suessiales</taxon>
        <taxon>Symbiodiniaceae</taxon>
        <taxon>Symbiodinium</taxon>
    </lineage>
</organism>
<evidence type="ECO:0000313" key="3">
    <source>
        <dbReference type="EMBL" id="OLQ03306.1"/>
    </source>
</evidence>
<keyword evidence="2" id="KW-0732">Signal</keyword>
<gene>
    <name evidence="3" type="ORF">AK812_SmicGene13758</name>
</gene>
<sequence>MPVPVPVLVLLLLLLLVVAAAITATASRDLVPAGGDAKIRTVAVEGEAAAVVVVTLHHDEGARVATSAPLVDRSSAEDTMTSDSRCEKARMHRDFVEAESFDPPSSADKIRDQLRDRGKGDGNTSSYAATALRPLYQDGMIQRDGRQGARPNADDKKRPED</sequence>
<dbReference type="Proteomes" id="UP000186817">
    <property type="component" value="Unassembled WGS sequence"/>
</dbReference>
<name>A0A1Q9E7C4_SYMMI</name>
<evidence type="ECO:0000313" key="4">
    <source>
        <dbReference type="Proteomes" id="UP000186817"/>
    </source>
</evidence>
<feature type="compositionally biased region" description="Basic and acidic residues" evidence="1">
    <location>
        <begin position="141"/>
        <end position="161"/>
    </location>
</feature>
<feature type="region of interest" description="Disordered" evidence="1">
    <location>
        <begin position="66"/>
        <end position="161"/>
    </location>
</feature>
<feature type="signal peptide" evidence="2">
    <location>
        <begin position="1"/>
        <end position="20"/>
    </location>
</feature>
<keyword evidence="4" id="KW-1185">Reference proteome</keyword>
<feature type="compositionally biased region" description="Basic and acidic residues" evidence="1">
    <location>
        <begin position="108"/>
        <end position="120"/>
    </location>
</feature>
<protein>
    <recommendedName>
        <fullName evidence="5">Secreted protein</fullName>
    </recommendedName>
</protein>
<feature type="compositionally biased region" description="Basic and acidic residues" evidence="1">
    <location>
        <begin position="84"/>
        <end position="96"/>
    </location>
</feature>
<dbReference type="AlphaFoldDB" id="A0A1Q9E7C4"/>
<reference evidence="3 4" key="1">
    <citation type="submission" date="2016-02" db="EMBL/GenBank/DDBJ databases">
        <title>Genome analysis of coral dinoflagellate symbionts highlights evolutionary adaptations to a symbiotic lifestyle.</title>
        <authorList>
            <person name="Aranda M."/>
            <person name="Li Y."/>
            <person name="Liew Y.J."/>
            <person name="Baumgarten S."/>
            <person name="Simakov O."/>
            <person name="Wilson M."/>
            <person name="Piel J."/>
            <person name="Ashoor H."/>
            <person name="Bougouffa S."/>
            <person name="Bajic V.B."/>
            <person name="Ryu T."/>
            <person name="Ravasi T."/>
            <person name="Bayer T."/>
            <person name="Micklem G."/>
            <person name="Kim H."/>
            <person name="Bhak J."/>
            <person name="Lajeunesse T.C."/>
            <person name="Voolstra C.R."/>
        </authorList>
    </citation>
    <scope>NUCLEOTIDE SEQUENCE [LARGE SCALE GENOMIC DNA]</scope>
    <source>
        <strain evidence="3 4">CCMP2467</strain>
    </source>
</reference>
<comment type="caution">
    <text evidence="3">The sequence shown here is derived from an EMBL/GenBank/DDBJ whole genome shotgun (WGS) entry which is preliminary data.</text>
</comment>
<evidence type="ECO:0008006" key="5">
    <source>
        <dbReference type="Google" id="ProtNLM"/>
    </source>
</evidence>
<accession>A0A1Q9E7C4</accession>
<proteinExistence type="predicted"/>
<evidence type="ECO:0000256" key="1">
    <source>
        <dbReference type="SAM" id="MobiDB-lite"/>
    </source>
</evidence>
<feature type="chain" id="PRO_5012954804" description="Secreted protein" evidence="2">
    <location>
        <begin position="21"/>
        <end position="161"/>
    </location>
</feature>
<dbReference type="EMBL" id="LSRX01000240">
    <property type="protein sequence ID" value="OLQ03306.1"/>
    <property type="molecule type" value="Genomic_DNA"/>
</dbReference>
<evidence type="ECO:0000256" key="2">
    <source>
        <dbReference type="SAM" id="SignalP"/>
    </source>
</evidence>